<proteinExistence type="predicted"/>
<reference evidence="2" key="1">
    <citation type="submission" date="2020-05" db="EMBL/GenBank/DDBJ databases">
        <authorList>
            <person name="Chiriac C."/>
            <person name="Salcher M."/>
            <person name="Ghai R."/>
            <person name="Kavagutti S V."/>
        </authorList>
    </citation>
    <scope>NUCLEOTIDE SEQUENCE</scope>
</reference>
<evidence type="ECO:0000313" key="2">
    <source>
        <dbReference type="EMBL" id="CAB4338946.1"/>
    </source>
</evidence>
<dbReference type="AlphaFoldDB" id="A0A6J5ZBX1"/>
<feature type="region of interest" description="Disordered" evidence="1">
    <location>
        <begin position="76"/>
        <end position="105"/>
    </location>
</feature>
<accession>A0A6J5ZBX1</accession>
<gene>
    <name evidence="2" type="ORF">UFOPK3522_00418</name>
</gene>
<sequence>MLRALGDASEHRLGVHLNTDHAGRADRYLVRADPQGRSSGALHRCSDFVAIVSCRSVRVTAVGDYSPQLTKVATLARKHHRGSLDPGSREPRSAGCVRLVADDQP</sequence>
<organism evidence="2">
    <name type="scientific">freshwater metagenome</name>
    <dbReference type="NCBI Taxonomy" id="449393"/>
    <lineage>
        <taxon>unclassified sequences</taxon>
        <taxon>metagenomes</taxon>
        <taxon>ecological metagenomes</taxon>
    </lineage>
</organism>
<name>A0A6J5ZBX1_9ZZZZ</name>
<evidence type="ECO:0000256" key="1">
    <source>
        <dbReference type="SAM" id="MobiDB-lite"/>
    </source>
</evidence>
<protein>
    <submittedName>
        <fullName evidence="2">Unannotated protein</fullName>
    </submittedName>
</protein>
<dbReference type="EMBL" id="CAESAO010000021">
    <property type="protein sequence ID" value="CAB4338946.1"/>
    <property type="molecule type" value="Genomic_DNA"/>
</dbReference>